<dbReference type="PANTHER" id="PTHR30069:SF29">
    <property type="entry name" value="HEMOGLOBIN AND HEMOGLOBIN-HAPTOGLOBIN-BINDING PROTEIN 1-RELATED"/>
    <property type="match status" value="1"/>
</dbReference>
<protein>
    <submittedName>
        <fullName evidence="12">TonB-dependent receptor</fullName>
    </submittedName>
</protein>
<evidence type="ECO:0000259" key="11">
    <source>
        <dbReference type="Pfam" id="PF00593"/>
    </source>
</evidence>
<feature type="chain" id="PRO_5042202005" evidence="10">
    <location>
        <begin position="31"/>
        <end position="756"/>
    </location>
</feature>
<keyword evidence="4" id="KW-0812">Transmembrane</keyword>
<gene>
    <name evidence="12" type="ORF">HFQ13_00315</name>
</gene>
<dbReference type="GO" id="GO:0015344">
    <property type="term" value="F:siderophore uptake transmembrane transporter activity"/>
    <property type="evidence" value="ECO:0007669"/>
    <property type="project" value="TreeGrafter"/>
</dbReference>
<dbReference type="PANTHER" id="PTHR30069">
    <property type="entry name" value="TONB-DEPENDENT OUTER MEMBRANE RECEPTOR"/>
    <property type="match status" value="1"/>
</dbReference>
<feature type="signal peptide" evidence="10">
    <location>
        <begin position="1"/>
        <end position="30"/>
    </location>
</feature>
<comment type="caution">
    <text evidence="12">The sequence shown here is derived from an EMBL/GenBank/DDBJ whole genome shotgun (WGS) entry which is preliminary data.</text>
</comment>
<evidence type="ECO:0000313" key="12">
    <source>
        <dbReference type="EMBL" id="MBU2786672.1"/>
    </source>
</evidence>
<evidence type="ECO:0000256" key="5">
    <source>
        <dbReference type="ARBA" id="ARBA00022729"/>
    </source>
</evidence>
<dbReference type="InterPro" id="IPR039426">
    <property type="entry name" value="TonB-dep_rcpt-like"/>
</dbReference>
<accession>A0AAE2YME8</accession>
<feature type="domain" description="TonB-dependent receptor-like beta-barrel" evidence="11">
    <location>
        <begin position="254"/>
        <end position="717"/>
    </location>
</feature>
<evidence type="ECO:0000256" key="2">
    <source>
        <dbReference type="ARBA" id="ARBA00022448"/>
    </source>
</evidence>
<evidence type="ECO:0000256" key="9">
    <source>
        <dbReference type="ARBA" id="ARBA00023237"/>
    </source>
</evidence>
<name>A0AAE2YME8_9PROT</name>
<evidence type="ECO:0000256" key="6">
    <source>
        <dbReference type="ARBA" id="ARBA00023077"/>
    </source>
</evidence>
<dbReference type="Gene3D" id="2.40.170.20">
    <property type="entry name" value="TonB-dependent receptor, beta-barrel domain"/>
    <property type="match status" value="1"/>
</dbReference>
<evidence type="ECO:0000256" key="8">
    <source>
        <dbReference type="ARBA" id="ARBA00023170"/>
    </source>
</evidence>
<keyword evidence="2" id="KW-0813">Transport</keyword>
<dbReference type="InterPro" id="IPR000531">
    <property type="entry name" value="Beta-barrel_TonB"/>
</dbReference>
<evidence type="ECO:0000256" key="4">
    <source>
        <dbReference type="ARBA" id="ARBA00022692"/>
    </source>
</evidence>
<evidence type="ECO:0000256" key="10">
    <source>
        <dbReference type="SAM" id="SignalP"/>
    </source>
</evidence>
<proteinExistence type="predicted"/>
<keyword evidence="8 12" id="KW-0675">Receptor</keyword>
<comment type="subcellular location">
    <subcellularLocation>
        <location evidence="1">Cell outer membrane</location>
        <topology evidence="1">Multi-pass membrane protein</topology>
    </subcellularLocation>
</comment>
<dbReference type="AlphaFoldDB" id="A0AAE2YME8"/>
<evidence type="ECO:0000313" key="13">
    <source>
        <dbReference type="Proteomes" id="UP001197378"/>
    </source>
</evidence>
<organism evidence="12 13">
    <name type="scientific">Igneacidithiobacillus copahuensis</name>
    <dbReference type="NCBI Taxonomy" id="2724909"/>
    <lineage>
        <taxon>Bacteria</taxon>
        <taxon>Pseudomonadati</taxon>
        <taxon>Pseudomonadota</taxon>
        <taxon>Acidithiobacillia</taxon>
        <taxon>Acidithiobacillales</taxon>
        <taxon>Acidithiobacillaceae</taxon>
        <taxon>Igneacidithiobacillus</taxon>
    </lineage>
</organism>
<keyword evidence="7" id="KW-0472">Membrane</keyword>
<dbReference type="RefSeq" id="WP_215871289.1">
    <property type="nucleotide sequence ID" value="NZ_JAAXYO010000012.1"/>
</dbReference>
<dbReference type="Pfam" id="PF00593">
    <property type="entry name" value="TonB_dep_Rec_b-barrel"/>
    <property type="match status" value="1"/>
</dbReference>
<evidence type="ECO:0000256" key="1">
    <source>
        <dbReference type="ARBA" id="ARBA00004571"/>
    </source>
</evidence>
<evidence type="ECO:0000256" key="7">
    <source>
        <dbReference type="ARBA" id="ARBA00023136"/>
    </source>
</evidence>
<keyword evidence="3" id="KW-1134">Transmembrane beta strand</keyword>
<dbReference type="EMBL" id="JAAXYO010000012">
    <property type="protein sequence ID" value="MBU2786672.1"/>
    <property type="molecule type" value="Genomic_DNA"/>
</dbReference>
<evidence type="ECO:0000256" key="3">
    <source>
        <dbReference type="ARBA" id="ARBA00022452"/>
    </source>
</evidence>
<keyword evidence="5 10" id="KW-0732">Signal</keyword>
<keyword evidence="6" id="KW-0798">TonB box</keyword>
<dbReference type="GO" id="GO:0009279">
    <property type="term" value="C:cell outer membrane"/>
    <property type="evidence" value="ECO:0007669"/>
    <property type="project" value="UniProtKB-SubCell"/>
</dbReference>
<dbReference type="Proteomes" id="UP001197378">
    <property type="component" value="Unassembled WGS sequence"/>
</dbReference>
<keyword evidence="9" id="KW-0998">Cell outer membrane</keyword>
<dbReference type="GO" id="GO:0044718">
    <property type="term" value="P:siderophore transmembrane transport"/>
    <property type="evidence" value="ECO:0007669"/>
    <property type="project" value="TreeGrafter"/>
</dbReference>
<dbReference type="InterPro" id="IPR036942">
    <property type="entry name" value="Beta-barrel_TonB_sf"/>
</dbReference>
<dbReference type="SUPFAM" id="SSF56935">
    <property type="entry name" value="Porins"/>
    <property type="match status" value="1"/>
</dbReference>
<keyword evidence="13" id="KW-1185">Reference proteome</keyword>
<reference evidence="12" key="1">
    <citation type="journal article" date="2021" name="ISME J.">
        <title>Genomic evolution of the class Acidithiobacillia: deep-branching Proteobacteria living in extreme acidic conditions.</title>
        <authorList>
            <person name="Moya-Beltran A."/>
            <person name="Beard S."/>
            <person name="Rojas-Villalobos C."/>
            <person name="Issotta F."/>
            <person name="Gallardo Y."/>
            <person name="Ulloa R."/>
            <person name="Giaveno A."/>
            <person name="Degli Esposti M."/>
            <person name="Johnson D.B."/>
            <person name="Quatrini R."/>
        </authorList>
    </citation>
    <scope>NUCLEOTIDE SEQUENCE</scope>
    <source>
        <strain evidence="12">VAN18-1</strain>
    </source>
</reference>
<sequence>MKKTSRRLRAQAGFAALWAVSSALSDSVLAEDLGTVQSSGMAAALAPALGENLPGHSASAFRLQQRQIEALAGPGGANADAALGFLPGVSYNAPDALNLANVQSANKGLRVRGETAQHGAGDLLAGVPFIAGFSGPGQWLVDQEDVRSVTLYAGAVPPFLTAPGTIAGVVDSELLWPQAQSSWLLRQSIGSNWFSRSFLRWDSGLLPGGSSLFVSDSFTRADIWRGSGFAPAGRSNVALAWQQPYASGRLRLFYTHNDYRSDNYRPLTFAQSQDLARFGDLGYNATPASDPRSPEAAWYQGYNRQDFRNDALLLLWQQSLGRLGAVQLEPYGMKETGWYQRGLLQGTQPLVQRTDIDSWRWGLRLQWEKRLGPWRWQAGYWHDEKIAPHPATNSALYLPTVGGGLQFLRWSLLSGPTRAERYDSLFAEQSWQSGALALTLGGRYLWDRLPSLQAYATAGISTDSLNQALAQAQPVTALSVTGRTLGAFLPYLGFRWLLNEHWLLRASAGSNVASPGYDLWPAYQANVAALQKAGLAIQSLWDAQRLQRADQGDLALRWANDSGFVELLGYYGTFRNKSVAVFDPLSQLVYPQNVGDGRSFGASISAEWRMAPHWQIAGNGNYTRSAFSRDFQSLGGQTLVVSGLQTPDTPLWTGNLLLRHEDDAWRASVAGRYLGQRWADSLHTEPVSAYFLADLNAGHRWRWNRQELDLDIWLYNLFDRRAIGFINTGGLTVDSGANFYPLSARTLALTFNWHYH</sequence>